<evidence type="ECO:0000256" key="2">
    <source>
        <dbReference type="SAM" id="SignalP"/>
    </source>
</evidence>
<dbReference type="Gene3D" id="2.70.98.10">
    <property type="match status" value="1"/>
</dbReference>
<dbReference type="Pfam" id="PF02278">
    <property type="entry name" value="Lyase_8"/>
    <property type="match status" value="1"/>
</dbReference>
<accession>A0A0B7G2S8</accession>
<evidence type="ECO:0000259" key="3">
    <source>
        <dbReference type="Pfam" id="PF02278"/>
    </source>
</evidence>
<gene>
    <name evidence="5" type="ORF">RSOLAG1IB_10485</name>
</gene>
<evidence type="ECO:0000313" key="5">
    <source>
        <dbReference type="EMBL" id="CEL62793.1"/>
    </source>
</evidence>
<sequence>MVWLSKNVFVLQLVGAAFSSLVHASDLDTIYTRQTELIISTTRVWNGKIQNYIDTLKPDGTWSAINYASGCTARRSSWPASGHWSRLLEMTVAYRGGLPRYKNNAQLRSAIHKAMEYWFNHDYSTIGDGSCMDREQFSGHHCPCGTPGLWGPNWYSNVILIPTRVGKVCVLLRSELTTDELAKCTLMTARAYAPFYRNPQPGYLSGANIMDIAVIGIMAGLLENDRTGNTTRVADAYERVHLQALVQSTDRVDGIKPDGSFQQHGGLIYNGNYGKDFSNSFMQLGLLALDTQFQAGKKVQDAFGRWFEGAKWMTYTNVMNNVVHWDLSVIGRFISYPVADGRASADLRMDLSQITKLGKAWHQRDLIDFGSKLTGSGDNSANSGRLVGSRMFWNSDYMVHRTADTVTTVKMVSTRTTTSECVNSENPFGFHFSDGVSYTYSTGAEYEDIFAGMDYSMPPGVTTDYAATKLECSTATRTGTDSYAGGVQANDVGMAAMRYVNPLSKSFSFYKAWFFFPNNVQHVLISNIQQPSKSSTPVFSVLDQRLRSGDVYLNGEPLYGSGNFTETDTLWHGGTGYTFPPDQAISASVS</sequence>
<dbReference type="EMBL" id="LN679169">
    <property type="protein sequence ID" value="CEL62793.1"/>
    <property type="molecule type" value="Genomic_DNA"/>
</dbReference>
<dbReference type="OrthoDB" id="5980780at2759"/>
<reference evidence="5 6" key="1">
    <citation type="submission" date="2014-11" db="EMBL/GenBank/DDBJ databases">
        <authorList>
            <person name="Wibberg Daniel"/>
        </authorList>
    </citation>
    <scope>NUCLEOTIDE SEQUENCE [LARGE SCALE GENOMIC DNA]</scope>
    <source>
        <strain evidence="5">Rhizoctonia solani AG1-IB 7/3/14</strain>
    </source>
</reference>
<dbReference type="InterPro" id="IPR011013">
    <property type="entry name" value="Gal_mutarotase_sf_dom"/>
</dbReference>
<dbReference type="AlphaFoldDB" id="A0A0B7G2S8"/>
<proteinExistence type="inferred from homology"/>
<evidence type="ECO:0000256" key="1">
    <source>
        <dbReference type="ARBA" id="ARBA00006699"/>
    </source>
</evidence>
<dbReference type="InterPro" id="IPR014718">
    <property type="entry name" value="GH-type_carb-bd"/>
</dbReference>
<evidence type="ECO:0008006" key="7">
    <source>
        <dbReference type="Google" id="ProtNLM"/>
    </source>
</evidence>
<feature type="domain" description="Polysaccharide lyase family 8 central" evidence="3">
    <location>
        <begin position="390"/>
        <end position="587"/>
    </location>
</feature>
<keyword evidence="6" id="KW-1185">Reference proteome</keyword>
<protein>
    <recommendedName>
        <fullName evidence="7">Polysaccharide lyase family 8 protein</fullName>
    </recommendedName>
</protein>
<evidence type="ECO:0000259" key="4">
    <source>
        <dbReference type="Pfam" id="PF08124"/>
    </source>
</evidence>
<organism evidence="5 6">
    <name type="scientific">Thanatephorus cucumeris (strain AG1-IB / isolate 7/3/14)</name>
    <name type="common">Lettuce bottom rot fungus</name>
    <name type="synonym">Rhizoctonia solani</name>
    <dbReference type="NCBI Taxonomy" id="1108050"/>
    <lineage>
        <taxon>Eukaryota</taxon>
        <taxon>Fungi</taxon>
        <taxon>Dikarya</taxon>
        <taxon>Basidiomycota</taxon>
        <taxon>Agaricomycotina</taxon>
        <taxon>Agaricomycetes</taxon>
        <taxon>Cantharellales</taxon>
        <taxon>Ceratobasidiaceae</taxon>
        <taxon>Rhizoctonia</taxon>
        <taxon>Rhizoctonia solani AG-1</taxon>
    </lineage>
</organism>
<name>A0A0B7G2S8_THACB</name>
<feature type="signal peptide" evidence="2">
    <location>
        <begin position="1"/>
        <end position="24"/>
    </location>
</feature>
<dbReference type="Proteomes" id="UP000059188">
    <property type="component" value="Unassembled WGS sequence"/>
</dbReference>
<dbReference type="PANTHER" id="PTHR38481:SF1">
    <property type="entry name" value="HYALURONATE LYASE"/>
    <property type="match status" value="1"/>
</dbReference>
<keyword evidence="2" id="KW-0732">Signal</keyword>
<comment type="similarity">
    <text evidence="1">Belongs to the polysaccharide lyase 8 family.</text>
</comment>
<dbReference type="GO" id="GO:0005975">
    <property type="term" value="P:carbohydrate metabolic process"/>
    <property type="evidence" value="ECO:0007669"/>
    <property type="project" value="InterPro"/>
</dbReference>
<dbReference type="InterPro" id="IPR008929">
    <property type="entry name" value="Chondroitin_lyas"/>
</dbReference>
<dbReference type="SUPFAM" id="SSF74650">
    <property type="entry name" value="Galactose mutarotase-like"/>
    <property type="match status" value="1"/>
</dbReference>
<dbReference type="GO" id="GO:0030246">
    <property type="term" value="F:carbohydrate binding"/>
    <property type="evidence" value="ECO:0007669"/>
    <property type="project" value="InterPro"/>
</dbReference>
<evidence type="ECO:0000313" key="6">
    <source>
        <dbReference type="Proteomes" id="UP000059188"/>
    </source>
</evidence>
<dbReference type="InterPro" id="IPR038970">
    <property type="entry name" value="Lyase_8"/>
</dbReference>
<feature type="domain" description="Polysaccharide lyase 8 N-terminal alpha-helical" evidence="4">
    <location>
        <begin position="153"/>
        <end position="358"/>
    </location>
</feature>
<dbReference type="SUPFAM" id="SSF48230">
    <property type="entry name" value="Chondroitin AC/alginate lyase"/>
    <property type="match status" value="1"/>
</dbReference>
<dbReference type="Gene3D" id="1.50.10.100">
    <property type="entry name" value="Chondroitin AC/alginate lyase"/>
    <property type="match status" value="1"/>
</dbReference>
<dbReference type="GO" id="GO:0016837">
    <property type="term" value="F:carbon-oxygen lyase activity, acting on polysaccharides"/>
    <property type="evidence" value="ECO:0007669"/>
    <property type="project" value="UniProtKB-ARBA"/>
</dbReference>
<dbReference type="GO" id="GO:0005576">
    <property type="term" value="C:extracellular region"/>
    <property type="evidence" value="ECO:0007669"/>
    <property type="project" value="InterPro"/>
</dbReference>
<dbReference type="PANTHER" id="PTHR38481">
    <property type="entry name" value="HYALURONATE LYASE"/>
    <property type="match status" value="1"/>
</dbReference>
<dbReference type="Pfam" id="PF08124">
    <property type="entry name" value="Lyase_8_N"/>
    <property type="match status" value="1"/>
</dbReference>
<feature type="chain" id="PRO_5002131122" description="Polysaccharide lyase family 8 protein" evidence="2">
    <location>
        <begin position="25"/>
        <end position="590"/>
    </location>
</feature>
<dbReference type="InterPro" id="IPR012970">
    <property type="entry name" value="Lyase_8_alpha_N"/>
</dbReference>
<dbReference type="InterPro" id="IPR003159">
    <property type="entry name" value="Lyase_8_central_dom"/>
</dbReference>